<evidence type="ECO:0000313" key="2">
    <source>
        <dbReference type="Proteomes" id="UP000824074"/>
    </source>
</evidence>
<protein>
    <submittedName>
        <fullName evidence="1">Sporulation protein Cse60</fullName>
    </submittedName>
</protein>
<reference evidence="1" key="1">
    <citation type="submission" date="2020-10" db="EMBL/GenBank/DDBJ databases">
        <authorList>
            <person name="Gilroy R."/>
        </authorList>
    </citation>
    <scope>NUCLEOTIDE SEQUENCE</scope>
    <source>
        <strain evidence="1">CHK193-30670</strain>
    </source>
</reference>
<name>A0A9D1IPK6_9FIRM</name>
<dbReference type="EMBL" id="DVMT01000014">
    <property type="protein sequence ID" value="HIU39877.1"/>
    <property type="molecule type" value="Genomic_DNA"/>
</dbReference>
<dbReference type="InterPro" id="IPR020296">
    <property type="entry name" value="Spore_Cse60"/>
</dbReference>
<dbReference type="AlphaFoldDB" id="A0A9D1IPK6"/>
<gene>
    <name evidence="1" type="ORF">IAB68_01065</name>
</gene>
<dbReference type="Proteomes" id="UP000824074">
    <property type="component" value="Unassembled WGS sequence"/>
</dbReference>
<dbReference type="Pfam" id="PF10957">
    <property type="entry name" value="Spore_Cse60"/>
    <property type="match status" value="1"/>
</dbReference>
<reference evidence="1" key="2">
    <citation type="journal article" date="2021" name="PeerJ">
        <title>Extensive microbial diversity within the chicken gut microbiome revealed by metagenomics and culture.</title>
        <authorList>
            <person name="Gilroy R."/>
            <person name="Ravi A."/>
            <person name="Getino M."/>
            <person name="Pursley I."/>
            <person name="Horton D.L."/>
            <person name="Alikhan N.F."/>
            <person name="Baker D."/>
            <person name="Gharbi K."/>
            <person name="Hall N."/>
            <person name="Watson M."/>
            <person name="Adriaenssens E.M."/>
            <person name="Foster-Nyarko E."/>
            <person name="Jarju S."/>
            <person name="Secka A."/>
            <person name="Antonio M."/>
            <person name="Oren A."/>
            <person name="Chaudhuri R.R."/>
            <person name="La Ragione R."/>
            <person name="Hildebrand F."/>
            <person name="Pallen M.J."/>
        </authorList>
    </citation>
    <scope>NUCLEOTIDE SEQUENCE</scope>
    <source>
        <strain evidence="1">CHK193-30670</strain>
    </source>
</reference>
<accession>A0A9D1IPK6</accession>
<proteinExistence type="predicted"/>
<evidence type="ECO:0000313" key="1">
    <source>
        <dbReference type="EMBL" id="HIU39877.1"/>
    </source>
</evidence>
<organism evidence="1 2">
    <name type="scientific">Candidatus Aphodocola excrementigallinarum</name>
    <dbReference type="NCBI Taxonomy" id="2840670"/>
    <lineage>
        <taxon>Bacteria</taxon>
        <taxon>Bacillati</taxon>
        <taxon>Bacillota</taxon>
        <taxon>Bacilli</taxon>
        <taxon>Candidatus Aphodocola</taxon>
    </lineage>
</organism>
<comment type="caution">
    <text evidence="1">The sequence shown here is derived from an EMBL/GenBank/DDBJ whole genome shotgun (WGS) entry which is preliminary data.</text>
</comment>
<sequence>MMKVKVFDCDCESDLEESVNDFIASKEVIDIKYQVAIATCGEEQLYCFSAMIIYISKD</sequence>